<dbReference type="Proteomes" id="UP000230002">
    <property type="component" value="Unassembled WGS sequence"/>
</dbReference>
<name>A0A2G8S929_9APHY</name>
<feature type="compositionally biased region" description="Basic and acidic residues" evidence="1">
    <location>
        <begin position="80"/>
        <end position="90"/>
    </location>
</feature>
<evidence type="ECO:0000313" key="3">
    <source>
        <dbReference type="Proteomes" id="UP000230002"/>
    </source>
</evidence>
<protein>
    <recommendedName>
        <fullName evidence="4">C2H2-type domain-containing protein</fullName>
    </recommendedName>
</protein>
<feature type="compositionally biased region" description="Acidic residues" evidence="1">
    <location>
        <begin position="91"/>
        <end position="103"/>
    </location>
</feature>
<organism evidence="2 3">
    <name type="scientific">Ganoderma sinense ZZ0214-1</name>
    <dbReference type="NCBI Taxonomy" id="1077348"/>
    <lineage>
        <taxon>Eukaryota</taxon>
        <taxon>Fungi</taxon>
        <taxon>Dikarya</taxon>
        <taxon>Basidiomycota</taxon>
        <taxon>Agaricomycotina</taxon>
        <taxon>Agaricomycetes</taxon>
        <taxon>Polyporales</taxon>
        <taxon>Polyporaceae</taxon>
        <taxon>Ganoderma</taxon>
    </lineage>
</organism>
<evidence type="ECO:0000256" key="1">
    <source>
        <dbReference type="SAM" id="MobiDB-lite"/>
    </source>
</evidence>
<proteinExistence type="predicted"/>
<dbReference type="STRING" id="1077348.A0A2G8S929"/>
<dbReference type="InterPro" id="IPR041078">
    <property type="entry name" value="Plavaka"/>
</dbReference>
<evidence type="ECO:0000313" key="2">
    <source>
        <dbReference type="EMBL" id="PIL30262.1"/>
    </source>
</evidence>
<gene>
    <name evidence="2" type="ORF">GSI_07440</name>
</gene>
<dbReference type="OrthoDB" id="3199698at2759"/>
<dbReference type="EMBL" id="AYKW01000015">
    <property type="protein sequence ID" value="PIL30262.1"/>
    <property type="molecule type" value="Genomic_DNA"/>
</dbReference>
<feature type="region of interest" description="Disordered" evidence="1">
    <location>
        <begin position="46"/>
        <end position="118"/>
    </location>
</feature>
<comment type="caution">
    <text evidence="2">The sequence shown here is derived from an EMBL/GenBank/DDBJ whole genome shotgun (WGS) entry which is preliminary data.</text>
</comment>
<keyword evidence="3" id="KW-1185">Reference proteome</keyword>
<feature type="region of interest" description="Disordered" evidence="1">
    <location>
        <begin position="701"/>
        <end position="773"/>
    </location>
</feature>
<sequence>MACRPRRKQHNPHQLQCPHCKDKEKWCKNLSGLTQHINAVHLDLFHSKTVDPPPSPPSPSSPPSPINSPPPLLNDMENNSGDHPEPQDSERQEEEEEEEDIDLDSPGPPPRTNAISGDWAPFSNRIEFELAEFLFKREQMPQSNISFLMDLWAADVMQHGGRPPFADHADMYRTIDEIALGDAPWLCLRIRYTGPRPATNIPQWMTEVYEIWYCDPRKIARSMLANPEFKGHFDITPYREFTRSGERRYGNVMSGNWAWRIADAIAREVAGSEGGMVVPFVFGSDKTTVSVATGQNDFYPLYMSLATFDNSVHRAHRDSVIPIAFLAIPKAERKHADTTAFRRFKRQLFHSSLGAILQLLLPGMHVPEVVRCPDGHYRCVVWALGPYIADYPEQVLVANIVQGWCPACYKVPANLDASEPGQKRSRRYSEQLCTMFEPKVLWDDWGIVSDVIPFTTGFPRADIHELLSGDLLHQLIKGTFKDHLVSWVGEYLTMTHGEARGKELLDEIDRWLAATPPFPGLWHFKQGRDFKQWTGDDSKGLMKIYLPALSGIVPSDVVRAIAAYLEFCYLAQRPYLTDSTLVKMEEARKRFHTYREIFRTSGIRLDGFSLPRQHSLDHYIQHIQNFGAPNGLCSSITESKHIKAVKEPWRRSNRYEALGQMLLTNQRLEKILHARADFSARGMLSGTCLSEAIAALALAQHPDHNNPPEPPALINSDEDLFEDDPYVDPLDDDDEDGDGVAPSLPSNDPREAGSPEDNHGDADQVNQDLEDGAVGGPRVSGFVVLARKPQPRYPKTVDVLGLHIGTPSLPMLMSRFLFQQLYPDTDIPDDLNALPICPSRVHVYHSAAATFYAPSDPSGVGGMHREHIRATPSWRKGPARYDCVLVGADPTQRGFRSLMVARIRLFFSFHYIDSQLVMDEARDFSCALVEWFSAVGEEPDEDTGLWVIEPDLDVNGQRVLDIIHINTIFRSAHLIPIHGTHHIPPYMRASDALDSFNAYFVNKYADHHAHEEVY</sequence>
<feature type="compositionally biased region" description="Pro residues" evidence="1">
    <location>
        <begin position="51"/>
        <end position="72"/>
    </location>
</feature>
<dbReference type="Pfam" id="PF18759">
    <property type="entry name" value="Plavaka"/>
    <property type="match status" value="1"/>
</dbReference>
<dbReference type="AlphaFoldDB" id="A0A2G8S929"/>
<reference evidence="2 3" key="1">
    <citation type="journal article" date="2015" name="Sci. Rep.">
        <title>Chromosome-level genome map provides insights into diverse defense mechanisms in the medicinal fungus Ganoderma sinense.</title>
        <authorList>
            <person name="Zhu Y."/>
            <person name="Xu J."/>
            <person name="Sun C."/>
            <person name="Zhou S."/>
            <person name="Xu H."/>
            <person name="Nelson D.R."/>
            <person name="Qian J."/>
            <person name="Song J."/>
            <person name="Luo H."/>
            <person name="Xiang L."/>
            <person name="Li Y."/>
            <person name="Xu Z."/>
            <person name="Ji A."/>
            <person name="Wang L."/>
            <person name="Lu S."/>
            <person name="Hayward A."/>
            <person name="Sun W."/>
            <person name="Li X."/>
            <person name="Schwartz D.C."/>
            <person name="Wang Y."/>
            <person name="Chen S."/>
        </authorList>
    </citation>
    <scope>NUCLEOTIDE SEQUENCE [LARGE SCALE GENOMIC DNA]</scope>
    <source>
        <strain evidence="2 3">ZZ0214-1</strain>
    </source>
</reference>
<feature type="compositionally biased region" description="Basic and acidic residues" evidence="1">
    <location>
        <begin position="748"/>
        <end position="762"/>
    </location>
</feature>
<accession>A0A2G8S929</accession>
<evidence type="ECO:0008006" key="4">
    <source>
        <dbReference type="Google" id="ProtNLM"/>
    </source>
</evidence>
<feature type="compositionally biased region" description="Acidic residues" evidence="1">
    <location>
        <begin position="716"/>
        <end position="738"/>
    </location>
</feature>